<dbReference type="PANTHER" id="PTHR19303">
    <property type="entry name" value="TRANSPOSON"/>
    <property type="match status" value="1"/>
</dbReference>
<dbReference type="InterPro" id="IPR050863">
    <property type="entry name" value="CenT-Element_Derived"/>
</dbReference>
<keyword evidence="4" id="KW-1185">Reference proteome</keyword>
<proteinExistence type="predicted"/>
<dbReference type="SUPFAM" id="SSF46689">
    <property type="entry name" value="Homeodomain-like"/>
    <property type="match status" value="1"/>
</dbReference>
<evidence type="ECO:0000256" key="1">
    <source>
        <dbReference type="ARBA" id="ARBA00023125"/>
    </source>
</evidence>
<gene>
    <name evidence="3" type="ORF">CVLEPA_LOCUS26482</name>
</gene>
<sequence length="311" mass="35829">MSGKGKRLSESQRLEVVAKLCVPSAPSKRSLAREYGVSEAAIRKISKNREVIRKRSALMSEETKTKTFRASVGRFSELEDILYLWIDSMRRASLPVPPSLVIAKAKQIAQQLSISEDDFQASWQWLSRFRCCLWEPCSFAGNSFNKAQLITPLDGGVEEANFMSDMSEILRCFKSMDISIDKDELEGFMHVDDENNEEYSQAILGDVNEVLERCRLKMMTLTMRLAQATIVHLPKTASFFMALNNFTTKCLKLRISCCVLLYKIKQEVLNYDNLKSTFECFQRKLNQVTLEAKQKRMQNMHQMTLHKMFKQ</sequence>
<keyword evidence="1" id="KW-0238">DNA-binding</keyword>
<dbReference type="Gene3D" id="1.10.10.60">
    <property type="entry name" value="Homeodomain-like"/>
    <property type="match status" value="1"/>
</dbReference>
<comment type="caution">
    <text evidence="3">The sequence shown here is derived from an EMBL/GenBank/DDBJ whole genome shotgun (WGS) entry which is preliminary data.</text>
</comment>
<dbReference type="Proteomes" id="UP001642483">
    <property type="component" value="Unassembled WGS sequence"/>
</dbReference>
<dbReference type="PROSITE" id="PS51253">
    <property type="entry name" value="HTH_CENPB"/>
    <property type="match status" value="1"/>
</dbReference>
<dbReference type="InterPro" id="IPR006600">
    <property type="entry name" value="HTH_CenpB_DNA-bd_dom"/>
</dbReference>
<dbReference type="InterPro" id="IPR009057">
    <property type="entry name" value="Homeodomain-like_sf"/>
</dbReference>
<organism evidence="3 4">
    <name type="scientific">Clavelina lepadiformis</name>
    <name type="common">Light-bulb sea squirt</name>
    <name type="synonym">Ascidia lepadiformis</name>
    <dbReference type="NCBI Taxonomy" id="159417"/>
    <lineage>
        <taxon>Eukaryota</taxon>
        <taxon>Metazoa</taxon>
        <taxon>Chordata</taxon>
        <taxon>Tunicata</taxon>
        <taxon>Ascidiacea</taxon>
        <taxon>Aplousobranchia</taxon>
        <taxon>Clavelinidae</taxon>
        <taxon>Clavelina</taxon>
    </lineage>
</organism>
<evidence type="ECO:0000313" key="4">
    <source>
        <dbReference type="Proteomes" id="UP001642483"/>
    </source>
</evidence>
<feature type="domain" description="HTH CENPB-type" evidence="2">
    <location>
        <begin position="66"/>
        <end position="139"/>
    </location>
</feature>
<dbReference type="PANTHER" id="PTHR19303:SF73">
    <property type="entry name" value="PROTEIN PDC2"/>
    <property type="match status" value="1"/>
</dbReference>
<reference evidence="3 4" key="1">
    <citation type="submission" date="2024-02" db="EMBL/GenBank/DDBJ databases">
        <authorList>
            <person name="Daric V."/>
            <person name="Darras S."/>
        </authorList>
    </citation>
    <scope>NUCLEOTIDE SEQUENCE [LARGE SCALE GENOMIC DNA]</scope>
</reference>
<protein>
    <recommendedName>
        <fullName evidence="2">HTH CENPB-type domain-containing protein</fullName>
    </recommendedName>
</protein>
<dbReference type="Pfam" id="PF03221">
    <property type="entry name" value="HTH_Tnp_Tc5"/>
    <property type="match status" value="1"/>
</dbReference>
<name>A0ABP0GRB0_CLALP</name>
<accession>A0ABP0GRB0</accession>
<evidence type="ECO:0000313" key="3">
    <source>
        <dbReference type="EMBL" id="CAK8693164.1"/>
    </source>
</evidence>
<evidence type="ECO:0000259" key="2">
    <source>
        <dbReference type="PROSITE" id="PS51253"/>
    </source>
</evidence>
<dbReference type="EMBL" id="CAWYQH010000130">
    <property type="protein sequence ID" value="CAK8693164.1"/>
    <property type="molecule type" value="Genomic_DNA"/>
</dbReference>